<feature type="transmembrane region" description="Helical" evidence="1">
    <location>
        <begin position="35"/>
        <end position="53"/>
    </location>
</feature>
<dbReference type="Proteomes" id="UP000281431">
    <property type="component" value="Unassembled WGS sequence"/>
</dbReference>
<feature type="transmembrane region" description="Helical" evidence="1">
    <location>
        <begin position="128"/>
        <end position="147"/>
    </location>
</feature>
<keyword evidence="1" id="KW-0812">Transmembrane</keyword>
<feature type="transmembrane region" description="Helical" evidence="1">
    <location>
        <begin position="59"/>
        <end position="83"/>
    </location>
</feature>
<keyword evidence="3" id="KW-1185">Reference proteome</keyword>
<dbReference type="EMBL" id="REFZ01000002">
    <property type="protein sequence ID" value="RQH02641.1"/>
    <property type="molecule type" value="Genomic_DNA"/>
</dbReference>
<comment type="caution">
    <text evidence="2">The sequence shown here is derived from an EMBL/GenBank/DDBJ whole genome shotgun (WGS) entry which is preliminary data.</text>
</comment>
<sequence>MSPLLAQNQTADSGIMATVRKNAVYRLLDTIRNSAALTVTFWGAVMTAIAFVVQDGVWAGIIGVWGISMLVFGGCWYAFGIWYLKPSRPQEEESASVLGRVDLARASGLVVLPALTAVYAGYVTSALSLELVAAPVAFVVAVAYLYTRSTGLETLGHGMYVLGLTVFLTPFVFHFGAIPQSAQAAGIRIDHMLALGSILFTFTVIAFLVTLTGYFLNNRSKKKADQQRLKARMGLD</sequence>
<reference evidence="2 3" key="1">
    <citation type="submission" date="2018-10" db="EMBL/GenBank/DDBJ databases">
        <title>Natrarchaeobius chitinivorans gen. nov., sp. nov., and Natrarchaeobius haloalkaliphilus sp. nov., alkaliphilic, chitin-utilizing haloarchaea from hypersaline alkaline lakes.</title>
        <authorList>
            <person name="Sorokin D.Y."/>
            <person name="Elcheninov A.G."/>
            <person name="Kostrikina N.A."/>
            <person name="Bale N.J."/>
            <person name="Sinninghe Damste J.S."/>
            <person name="Khijniak T.V."/>
            <person name="Kublanov I.V."/>
            <person name="Toshchakov S.V."/>
        </authorList>
    </citation>
    <scope>NUCLEOTIDE SEQUENCE [LARGE SCALE GENOMIC DNA]</scope>
    <source>
        <strain evidence="2 3">AArcht7</strain>
    </source>
</reference>
<keyword evidence="1" id="KW-0472">Membrane</keyword>
<feature type="transmembrane region" description="Helical" evidence="1">
    <location>
        <begin position="159"/>
        <end position="179"/>
    </location>
</feature>
<proteinExistence type="predicted"/>
<dbReference type="OrthoDB" id="378574at2157"/>
<evidence type="ECO:0000313" key="2">
    <source>
        <dbReference type="EMBL" id="RQH02641.1"/>
    </source>
</evidence>
<feature type="transmembrane region" description="Helical" evidence="1">
    <location>
        <begin position="103"/>
        <end position="122"/>
    </location>
</feature>
<accession>A0A3N6MX99</accession>
<dbReference type="AlphaFoldDB" id="A0A3N6MX99"/>
<name>A0A3N6MX99_NATCH</name>
<keyword evidence="1" id="KW-1133">Transmembrane helix</keyword>
<gene>
    <name evidence="2" type="ORF">EA472_04920</name>
</gene>
<feature type="transmembrane region" description="Helical" evidence="1">
    <location>
        <begin position="191"/>
        <end position="216"/>
    </location>
</feature>
<protein>
    <submittedName>
        <fullName evidence="2">Uncharacterized protein</fullName>
    </submittedName>
</protein>
<evidence type="ECO:0000256" key="1">
    <source>
        <dbReference type="SAM" id="Phobius"/>
    </source>
</evidence>
<organism evidence="2 3">
    <name type="scientific">Natrarchaeobius chitinivorans</name>
    <dbReference type="NCBI Taxonomy" id="1679083"/>
    <lineage>
        <taxon>Archaea</taxon>
        <taxon>Methanobacteriati</taxon>
        <taxon>Methanobacteriota</taxon>
        <taxon>Stenosarchaea group</taxon>
        <taxon>Halobacteria</taxon>
        <taxon>Halobacteriales</taxon>
        <taxon>Natrialbaceae</taxon>
        <taxon>Natrarchaeobius</taxon>
    </lineage>
</organism>
<evidence type="ECO:0000313" key="3">
    <source>
        <dbReference type="Proteomes" id="UP000281431"/>
    </source>
</evidence>